<feature type="domain" description="HTH lacI-type" evidence="5">
    <location>
        <begin position="5"/>
        <end position="59"/>
    </location>
</feature>
<dbReference type="InterPro" id="IPR000843">
    <property type="entry name" value="HTH_LacI"/>
</dbReference>
<evidence type="ECO:0000256" key="1">
    <source>
        <dbReference type="ARBA" id="ARBA00023015"/>
    </source>
</evidence>
<gene>
    <name evidence="6" type="ORF">TSACC_22006</name>
</gene>
<dbReference type="InParanoid" id="A0A146G789"/>
<dbReference type="PROSITE" id="PS50932">
    <property type="entry name" value="HTH_LACI_2"/>
    <property type="match status" value="1"/>
</dbReference>
<evidence type="ECO:0000256" key="4">
    <source>
        <dbReference type="SAM" id="MobiDB-lite"/>
    </source>
</evidence>
<keyword evidence="2" id="KW-0238">DNA-binding</keyword>
<dbReference type="STRING" id="690879.TSACC_22006"/>
<feature type="region of interest" description="Disordered" evidence="4">
    <location>
        <begin position="337"/>
        <end position="364"/>
    </location>
</feature>
<dbReference type="Gene3D" id="1.10.260.40">
    <property type="entry name" value="lambda repressor-like DNA-binding domains"/>
    <property type="match status" value="1"/>
</dbReference>
<keyword evidence="1" id="KW-0805">Transcription regulation</keyword>
<dbReference type="OrthoDB" id="9803256at2"/>
<dbReference type="Pfam" id="PF00356">
    <property type="entry name" value="LacI"/>
    <property type="match status" value="1"/>
</dbReference>
<dbReference type="Proteomes" id="UP000076023">
    <property type="component" value="Unassembled WGS sequence"/>
</dbReference>
<dbReference type="SUPFAM" id="SSF53822">
    <property type="entry name" value="Periplasmic binding protein-like I"/>
    <property type="match status" value="1"/>
</dbReference>
<dbReference type="Gene3D" id="3.40.50.2300">
    <property type="match status" value="2"/>
</dbReference>
<dbReference type="InterPro" id="IPR010982">
    <property type="entry name" value="Lambda_DNA-bd_dom_sf"/>
</dbReference>
<evidence type="ECO:0000313" key="6">
    <source>
        <dbReference type="EMBL" id="GAT33589.1"/>
    </source>
</evidence>
<dbReference type="AlphaFoldDB" id="A0A146G789"/>
<dbReference type="SMART" id="SM00354">
    <property type="entry name" value="HTH_LACI"/>
    <property type="match status" value="1"/>
</dbReference>
<evidence type="ECO:0000256" key="2">
    <source>
        <dbReference type="ARBA" id="ARBA00023125"/>
    </source>
</evidence>
<evidence type="ECO:0000256" key="3">
    <source>
        <dbReference type="ARBA" id="ARBA00023163"/>
    </source>
</evidence>
<dbReference type="SUPFAM" id="SSF47413">
    <property type="entry name" value="lambda repressor-like DNA-binding domains"/>
    <property type="match status" value="1"/>
</dbReference>
<evidence type="ECO:0000313" key="7">
    <source>
        <dbReference type="Proteomes" id="UP000076023"/>
    </source>
</evidence>
<protein>
    <submittedName>
        <fullName evidence="6">LacI family transcriptional regulator</fullName>
    </submittedName>
</protein>
<dbReference type="CDD" id="cd01392">
    <property type="entry name" value="HTH_LacI"/>
    <property type="match status" value="1"/>
</dbReference>
<dbReference type="GO" id="GO:0003700">
    <property type="term" value="F:DNA-binding transcription factor activity"/>
    <property type="evidence" value="ECO:0007669"/>
    <property type="project" value="TreeGrafter"/>
</dbReference>
<dbReference type="PANTHER" id="PTHR30146:SF109">
    <property type="entry name" value="HTH-TYPE TRANSCRIPTIONAL REGULATOR GALS"/>
    <property type="match status" value="1"/>
</dbReference>
<name>A0A146G789_TERSA</name>
<evidence type="ECO:0000259" key="5">
    <source>
        <dbReference type="PROSITE" id="PS50932"/>
    </source>
</evidence>
<dbReference type="RefSeq" id="WP_075079309.1">
    <property type="nucleotide sequence ID" value="NZ_BDCO01000002.1"/>
</dbReference>
<organism evidence="6 7">
    <name type="scientific">Terrimicrobium sacchariphilum</name>
    <dbReference type="NCBI Taxonomy" id="690879"/>
    <lineage>
        <taxon>Bacteria</taxon>
        <taxon>Pseudomonadati</taxon>
        <taxon>Verrucomicrobiota</taxon>
        <taxon>Terrimicrobiia</taxon>
        <taxon>Terrimicrobiales</taxon>
        <taxon>Terrimicrobiaceae</taxon>
        <taxon>Terrimicrobium</taxon>
    </lineage>
</organism>
<sequence>MIQRVTLRDIAKEVGVHYSTVSMALRDNPRISSEVKAHIKAVADRLGYVPDAALSALNAYRKAKLQAHYQSTIAWIDNWSGEYRLRDQPTFDEYFRGASERARELGYNVEEFSLKRDKLTPDQLSRILRSRGIRGLLLAPQPSAGTWLQLAYEWFSVITFGYSLYPRIFNLVTNHQIHSANLAFATLKDLGYKRIGLYVHKDHDDKVENAYSISHWLYHKKHPWEQRIEPCFDPSRTPPEETFERWFKKAAPDVVLFLGGFDVTNWIRRMGVRVPEDVGVANLSLAGDDETLSGVYENGITIGRTAVDNLVEMLQRGEQGPPTTPIRILVEGVWRDGTTTRPQLGGEPPGAIPAKVSRSKRRAG</sequence>
<keyword evidence="3" id="KW-0804">Transcription</keyword>
<dbReference type="EMBL" id="BDCO01000002">
    <property type="protein sequence ID" value="GAT33589.1"/>
    <property type="molecule type" value="Genomic_DNA"/>
</dbReference>
<comment type="caution">
    <text evidence="6">The sequence shown here is derived from an EMBL/GenBank/DDBJ whole genome shotgun (WGS) entry which is preliminary data.</text>
</comment>
<keyword evidence="7" id="KW-1185">Reference proteome</keyword>
<dbReference type="InterPro" id="IPR028082">
    <property type="entry name" value="Peripla_BP_I"/>
</dbReference>
<dbReference type="Pfam" id="PF13377">
    <property type="entry name" value="Peripla_BP_3"/>
    <property type="match status" value="1"/>
</dbReference>
<accession>A0A146G789</accession>
<proteinExistence type="predicted"/>
<dbReference type="GO" id="GO:0000976">
    <property type="term" value="F:transcription cis-regulatory region binding"/>
    <property type="evidence" value="ECO:0007669"/>
    <property type="project" value="TreeGrafter"/>
</dbReference>
<dbReference type="InterPro" id="IPR046335">
    <property type="entry name" value="LacI/GalR-like_sensor"/>
</dbReference>
<reference evidence="7" key="1">
    <citation type="journal article" date="2017" name="Genome Announc.">
        <title>Draft Genome Sequence of Terrimicrobium sacchariphilum NM-5T, a Facultative Anaerobic Soil Bacterium of the Class Spartobacteria.</title>
        <authorList>
            <person name="Qiu Y.L."/>
            <person name="Tourlousse D.M."/>
            <person name="Matsuura N."/>
            <person name="Ohashi A."/>
            <person name="Sekiguchi Y."/>
        </authorList>
    </citation>
    <scope>NUCLEOTIDE SEQUENCE [LARGE SCALE GENOMIC DNA]</scope>
    <source>
        <strain evidence="7">NM-5</strain>
    </source>
</reference>
<dbReference type="PANTHER" id="PTHR30146">
    <property type="entry name" value="LACI-RELATED TRANSCRIPTIONAL REPRESSOR"/>
    <property type="match status" value="1"/>
</dbReference>